<dbReference type="AlphaFoldDB" id="A0A7J7NR97"/>
<dbReference type="FunFam" id="3.40.50.300:FF:001091">
    <property type="entry name" value="Probable disease resistance protein At1g61300"/>
    <property type="match status" value="1"/>
</dbReference>
<dbReference type="GO" id="GO:0005524">
    <property type="term" value="F:ATP binding"/>
    <property type="evidence" value="ECO:0007669"/>
    <property type="project" value="UniProtKB-KW"/>
</dbReference>
<evidence type="ECO:0000259" key="4">
    <source>
        <dbReference type="Pfam" id="PF00931"/>
    </source>
</evidence>
<dbReference type="GO" id="GO:0043531">
    <property type="term" value="F:ADP binding"/>
    <property type="evidence" value="ECO:0007669"/>
    <property type="project" value="InterPro"/>
</dbReference>
<evidence type="ECO:0000313" key="5">
    <source>
        <dbReference type="EMBL" id="KAF6169731.1"/>
    </source>
</evidence>
<name>A0A7J7NR97_9MAGN</name>
<dbReference type="PANTHER" id="PTHR33463:SF218">
    <property type="entry name" value="DISEASE RESISTANCE PROTEIN RPS2-LIKE"/>
    <property type="match status" value="1"/>
</dbReference>
<dbReference type="PRINTS" id="PR00364">
    <property type="entry name" value="DISEASERSIST"/>
</dbReference>
<dbReference type="InterPro" id="IPR027417">
    <property type="entry name" value="P-loop_NTPase"/>
</dbReference>
<keyword evidence="6" id="KW-1185">Reference proteome</keyword>
<dbReference type="PANTHER" id="PTHR33463">
    <property type="entry name" value="NB-ARC DOMAIN-CONTAINING PROTEIN-RELATED"/>
    <property type="match status" value="1"/>
</dbReference>
<dbReference type="SUPFAM" id="SSF52540">
    <property type="entry name" value="P-loop containing nucleoside triphosphate hydrolases"/>
    <property type="match status" value="2"/>
</dbReference>
<keyword evidence="1" id="KW-0611">Plant defense</keyword>
<dbReference type="EMBL" id="JACGCM010000628">
    <property type="protein sequence ID" value="KAF6169731.1"/>
    <property type="molecule type" value="Genomic_DNA"/>
</dbReference>
<dbReference type="Pfam" id="PF00931">
    <property type="entry name" value="NB-ARC"/>
    <property type="match status" value="2"/>
</dbReference>
<dbReference type="InterPro" id="IPR050905">
    <property type="entry name" value="Plant_NBS-LRR"/>
</dbReference>
<sequence>MEAASSLIIDPVKEFAKSAFYYKEYLNNLQSKVQDSLLKLQKDVKGEVNLARDNGNVIHDVVQHWIVKVDEVRDEVAELTRQAGQINSSLRGWRSAHYRLGTKSQKMIVIVEELLGGGRSFGSVSNRALVPPRVAEHFDTFASREATKKEVIQALTDDKTNLIGVFGFGGVGKTTLTKEVVEKLKLFDKVVLVTVSQNPDLKGIQREIAENLDMKIEKDAMQIRARRLSKRLKQEKSILLILDDVRTTLELAEVGIIPCGDGQNTCNVLITSRNLDVCHSMETTKNIEVQGLSERDSLELFLRKVGGVDCNALRKMSEDILNECEGLPFAILAFARALRDKDEAAWPDMVKQIRKSLFRGISLFDGLQRKVQNDLVRLETDVKAKVDLARNNGDVIHQVVEQWLENVDKVRNEMKELHNEAREINHPFKGRHSACYRLGEESEKKVVVIGELLVEGRRFSSASNPAPVPPRVGEHFDAFASREATKNEVIQALMDDKTNLIGIYGMGGVGKTTLMKEIRKQAVELLVEEV</sequence>
<keyword evidence="3" id="KW-0175">Coiled coil</keyword>
<dbReference type="Proteomes" id="UP000541444">
    <property type="component" value="Unassembled WGS sequence"/>
</dbReference>
<protein>
    <recommendedName>
        <fullName evidence="4">NB-ARC domain-containing protein</fullName>
    </recommendedName>
</protein>
<dbReference type="Gene3D" id="1.10.8.430">
    <property type="entry name" value="Helical domain of apoptotic protease-activating factors"/>
    <property type="match status" value="1"/>
</dbReference>
<feature type="domain" description="NB-ARC" evidence="4">
    <location>
        <begin position="145"/>
        <end position="306"/>
    </location>
</feature>
<organism evidence="5 6">
    <name type="scientific">Kingdonia uniflora</name>
    <dbReference type="NCBI Taxonomy" id="39325"/>
    <lineage>
        <taxon>Eukaryota</taxon>
        <taxon>Viridiplantae</taxon>
        <taxon>Streptophyta</taxon>
        <taxon>Embryophyta</taxon>
        <taxon>Tracheophyta</taxon>
        <taxon>Spermatophyta</taxon>
        <taxon>Magnoliopsida</taxon>
        <taxon>Ranunculales</taxon>
        <taxon>Circaeasteraceae</taxon>
        <taxon>Kingdonia</taxon>
    </lineage>
</organism>
<evidence type="ECO:0000256" key="1">
    <source>
        <dbReference type="ARBA" id="ARBA00022821"/>
    </source>
</evidence>
<dbReference type="InterPro" id="IPR042197">
    <property type="entry name" value="Apaf_helical"/>
</dbReference>
<proteinExistence type="predicted"/>
<keyword evidence="2" id="KW-0547">Nucleotide-binding</keyword>
<dbReference type="Gene3D" id="3.40.50.300">
    <property type="entry name" value="P-loop containing nucleotide triphosphate hydrolases"/>
    <property type="match status" value="2"/>
</dbReference>
<evidence type="ECO:0000256" key="2">
    <source>
        <dbReference type="ARBA" id="ARBA00022840"/>
    </source>
</evidence>
<evidence type="ECO:0000256" key="3">
    <source>
        <dbReference type="SAM" id="Coils"/>
    </source>
</evidence>
<dbReference type="InterPro" id="IPR002182">
    <property type="entry name" value="NB-ARC"/>
</dbReference>
<dbReference type="GO" id="GO:0006952">
    <property type="term" value="P:defense response"/>
    <property type="evidence" value="ECO:0007669"/>
    <property type="project" value="UniProtKB-KW"/>
</dbReference>
<feature type="coiled-coil region" evidence="3">
    <location>
        <begin position="62"/>
        <end position="89"/>
    </location>
</feature>
<feature type="domain" description="NB-ARC" evidence="4">
    <location>
        <begin position="483"/>
        <end position="521"/>
    </location>
</feature>
<comment type="caution">
    <text evidence="5">The sequence shown here is derived from an EMBL/GenBank/DDBJ whole genome shotgun (WGS) entry which is preliminary data.</text>
</comment>
<reference evidence="5 6" key="1">
    <citation type="journal article" date="2020" name="IScience">
        <title>Genome Sequencing of the Endangered Kingdonia uniflora (Circaeasteraceae, Ranunculales) Reveals Potential Mechanisms of Evolutionary Specialization.</title>
        <authorList>
            <person name="Sun Y."/>
            <person name="Deng T."/>
            <person name="Zhang A."/>
            <person name="Moore M.J."/>
            <person name="Landis J.B."/>
            <person name="Lin N."/>
            <person name="Zhang H."/>
            <person name="Zhang X."/>
            <person name="Huang J."/>
            <person name="Zhang X."/>
            <person name="Sun H."/>
            <person name="Wang H."/>
        </authorList>
    </citation>
    <scope>NUCLEOTIDE SEQUENCE [LARGE SCALE GENOMIC DNA]</scope>
    <source>
        <strain evidence="5">TB1705</strain>
        <tissue evidence="5">Leaf</tissue>
    </source>
</reference>
<accession>A0A7J7NR97</accession>
<evidence type="ECO:0000313" key="6">
    <source>
        <dbReference type="Proteomes" id="UP000541444"/>
    </source>
</evidence>
<keyword evidence="2" id="KW-0067">ATP-binding</keyword>
<gene>
    <name evidence="5" type="ORF">GIB67_004123</name>
</gene>